<feature type="compositionally biased region" description="Polar residues" evidence="1">
    <location>
        <begin position="13"/>
        <end position="28"/>
    </location>
</feature>
<name>A0A8J5UZ48_9ASCO</name>
<reference evidence="2 3" key="1">
    <citation type="journal article" date="2021" name="DNA Res.">
        <title>Genome analysis of Candida subhashii reveals its hybrid nature and dual mitochondrial genome conformations.</title>
        <authorList>
            <person name="Mixao V."/>
            <person name="Hegedusova E."/>
            <person name="Saus E."/>
            <person name="Pryszcz L.P."/>
            <person name="Cillingova A."/>
            <person name="Nosek J."/>
            <person name="Gabaldon T."/>
        </authorList>
    </citation>
    <scope>NUCLEOTIDE SEQUENCE [LARGE SCALE GENOMIC DNA]</scope>
    <source>
        <strain evidence="2 3">CBS 10753</strain>
    </source>
</reference>
<feature type="compositionally biased region" description="Basic and acidic residues" evidence="1">
    <location>
        <begin position="1"/>
        <end position="11"/>
    </location>
</feature>
<evidence type="ECO:0000256" key="1">
    <source>
        <dbReference type="SAM" id="MobiDB-lite"/>
    </source>
</evidence>
<feature type="region of interest" description="Disordered" evidence="1">
    <location>
        <begin position="1"/>
        <end position="28"/>
    </location>
</feature>
<comment type="caution">
    <text evidence="2">The sequence shown here is derived from an EMBL/GenBank/DDBJ whole genome shotgun (WGS) entry which is preliminary data.</text>
</comment>
<organism evidence="2 3">
    <name type="scientific">[Candida] subhashii</name>
    <dbReference type="NCBI Taxonomy" id="561895"/>
    <lineage>
        <taxon>Eukaryota</taxon>
        <taxon>Fungi</taxon>
        <taxon>Dikarya</taxon>
        <taxon>Ascomycota</taxon>
        <taxon>Saccharomycotina</taxon>
        <taxon>Pichiomycetes</taxon>
        <taxon>Debaryomycetaceae</taxon>
        <taxon>Spathaspora</taxon>
    </lineage>
</organism>
<accession>A0A8J5UZ48</accession>
<evidence type="ECO:0000313" key="3">
    <source>
        <dbReference type="Proteomes" id="UP000694255"/>
    </source>
</evidence>
<evidence type="ECO:0000313" key="2">
    <source>
        <dbReference type="EMBL" id="KAG7663424.1"/>
    </source>
</evidence>
<gene>
    <name evidence="2" type="ORF">J8A68_003076</name>
</gene>
<keyword evidence="3" id="KW-1185">Reference proteome</keyword>
<sequence length="75" mass="8610">MSSNKPQKESEDMNTSPMEDTSHPKQTLSHNLVETIHDASTQMHEALSHFQWFEGISGQDNDDEYMDDFVNLVPE</sequence>
<proteinExistence type="predicted"/>
<protein>
    <submittedName>
        <fullName evidence="2">Uncharacterized protein</fullName>
    </submittedName>
</protein>
<dbReference type="AlphaFoldDB" id="A0A8J5UZ48"/>
<dbReference type="RefSeq" id="XP_049263656.1">
    <property type="nucleotide sequence ID" value="XM_049406893.1"/>
</dbReference>
<dbReference type="Proteomes" id="UP000694255">
    <property type="component" value="Unassembled WGS sequence"/>
</dbReference>
<dbReference type="GeneID" id="73469877"/>
<dbReference type="EMBL" id="JAGSYN010000138">
    <property type="protein sequence ID" value="KAG7663424.1"/>
    <property type="molecule type" value="Genomic_DNA"/>
</dbReference>